<sequence length="293" mass="33282">RMSNERDKSEKDFNQVHIVGLRRTIAQTWQTTTQTNSKVSKGYGWTCENQYLILREWKKDIHASHQDLEELDFWAQECNVPIHWILVDFGLKIERDFKQVKDVVVPQGGNLAGKCLRLIVTVDLTQLILRCTNIQLGSRKITVEFNGPTYATIVGTLDIWTENCGKRGSYIISVNLTEGRYGDWMKLESPIFPINHEQEPKSSTSDLPTQNKTINNPSTSKNLVEIQEPISQNQPKKLTPQISIPLTVINPPLEVSSTQIIGEITTTYLPEPTLIKPVHHFAELLSVVVNPNK</sequence>
<reference evidence="3" key="1">
    <citation type="journal article" date="2019" name="Curr. Biol.">
        <title>Genome Sequence of Striga asiatica Provides Insight into the Evolution of Plant Parasitism.</title>
        <authorList>
            <person name="Yoshida S."/>
            <person name="Kim S."/>
            <person name="Wafula E.K."/>
            <person name="Tanskanen J."/>
            <person name="Kim Y.M."/>
            <person name="Honaas L."/>
            <person name="Yang Z."/>
            <person name="Spallek T."/>
            <person name="Conn C.E."/>
            <person name="Ichihashi Y."/>
            <person name="Cheong K."/>
            <person name="Cui S."/>
            <person name="Der J.P."/>
            <person name="Gundlach H."/>
            <person name="Jiao Y."/>
            <person name="Hori C."/>
            <person name="Ishida J.K."/>
            <person name="Kasahara H."/>
            <person name="Kiba T."/>
            <person name="Kim M.S."/>
            <person name="Koo N."/>
            <person name="Laohavisit A."/>
            <person name="Lee Y.H."/>
            <person name="Lumba S."/>
            <person name="McCourt P."/>
            <person name="Mortimer J.C."/>
            <person name="Mutuku J.M."/>
            <person name="Nomura T."/>
            <person name="Sasaki-Sekimoto Y."/>
            <person name="Seto Y."/>
            <person name="Wang Y."/>
            <person name="Wakatake T."/>
            <person name="Sakakibara H."/>
            <person name="Demura T."/>
            <person name="Yamaguchi S."/>
            <person name="Yoneyama K."/>
            <person name="Manabe R.I."/>
            <person name="Nelson D.C."/>
            <person name="Schulman A.H."/>
            <person name="Timko M.P."/>
            <person name="dePamphilis C.W."/>
            <person name="Choi D."/>
            <person name="Shirasu K."/>
        </authorList>
    </citation>
    <scope>NUCLEOTIDE SEQUENCE [LARGE SCALE GENOMIC DNA]</scope>
    <source>
        <strain evidence="3">cv. UVA1</strain>
    </source>
</reference>
<protein>
    <submittedName>
        <fullName evidence="2">RNA binding</fullName>
    </submittedName>
</protein>
<dbReference type="OrthoDB" id="1750606at2759"/>
<evidence type="ECO:0000256" key="1">
    <source>
        <dbReference type="SAM" id="MobiDB-lite"/>
    </source>
</evidence>
<feature type="region of interest" description="Disordered" evidence="1">
    <location>
        <begin position="197"/>
        <end position="220"/>
    </location>
</feature>
<feature type="non-terminal residue" evidence="2">
    <location>
        <position position="1"/>
    </location>
</feature>
<feature type="non-terminal residue" evidence="2">
    <location>
        <position position="293"/>
    </location>
</feature>
<accession>A0A5A7Q898</accession>
<keyword evidence="3" id="KW-1185">Reference proteome</keyword>
<organism evidence="2 3">
    <name type="scientific">Striga asiatica</name>
    <name type="common">Asiatic witchweed</name>
    <name type="synonym">Buchnera asiatica</name>
    <dbReference type="NCBI Taxonomy" id="4170"/>
    <lineage>
        <taxon>Eukaryota</taxon>
        <taxon>Viridiplantae</taxon>
        <taxon>Streptophyta</taxon>
        <taxon>Embryophyta</taxon>
        <taxon>Tracheophyta</taxon>
        <taxon>Spermatophyta</taxon>
        <taxon>Magnoliopsida</taxon>
        <taxon>eudicotyledons</taxon>
        <taxon>Gunneridae</taxon>
        <taxon>Pentapetalae</taxon>
        <taxon>asterids</taxon>
        <taxon>lamiids</taxon>
        <taxon>Lamiales</taxon>
        <taxon>Orobanchaceae</taxon>
        <taxon>Buchnereae</taxon>
        <taxon>Striga</taxon>
    </lineage>
</organism>
<gene>
    <name evidence="2" type="ORF">STAS_18147</name>
</gene>
<dbReference type="Proteomes" id="UP000325081">
    <property type="component" value="Unassembled WGS sequence"/>
</dbReference>
<evidence type="ECO:0000313" key="3">
    <source>
        <dbReference type="Proteomes" id="UP000325081"/>
    </source>
</evidence>
<comment type="caution">
    <text evidence="2">The sequence shown here is derived from an EMBL/GenBank/DDBJ whole genome shotgun (WGS) entry which is preliminary data.</text>
</comment>
<evidence type="ECO:0000313" key="2">
    <source>
        <dbReference type="EMBL" id="GER41430.1"/>
    </source>
</evidence>
<feature type="compositionally biased region" description="Polar residues" evidence="1">
    <location>
        <begin position="201"/>
        <end position="220"/>
    </location>
</feature>
<proteinExistence type="predicted"/>
<name>A0A5A7Q898_STRAF</name>
<dbReference type="AlphaFoldDB" id="A0A5A7Q898"/>
<dbReference type="EMBL" id="BKCP01006095">
    <property type="protein sequence ID" value="GER41430.1"/>
    <property type="molecule type" value="Genomic_DNA"/>
</dbReference>